<dbReference type="AlphaFoldDB" id="A0A0C2UGA5"/>
<organism evidence="1 2">
    <name type="scientific">Paramagnetospirillum magnetotacticum MS-1</name>
    <dbReference type="NCBI Taxonomy" id="272627"/>
    <lineage>
        <taxon>Bacteria</taxon>
        <taxon>Pseudomonadati</taxon>
        <taxon>Pseudomonadota</taxon>
        <taxon>Alphaproteobacteria</taxon>
        <taxon>Rhodospirillales</taxon>
        <taxon>Magnetospirillaceae</taxon>
        <taxon>Paramagnetospirillum</taxon>
    </lineage>
</organism>
<dbReference type="OrthoDB" id="7996695at2"/>
<keyword evidence="2" id="KW-1185">Reference proteome</keyword>
<gene>
    <name evidence="1" type="ORF">CCC_03165</name>
</gene>
<accession>A0A0C2UGA5</accession>
<dbReference type="STRING" id="272627.CCC_03165"/>
<dbReference type="RefSeq" id="WP_009869640.1">
    <property type="nucleotide sequence ID" value="NZ_JXSL01000009.1"/>
</dbReference>
<protein>
    <submittedName>
        <fullName evidence="1">Uncharacterized protein</fullName>
    </submittedName>
</protein>
<dbReference type="EMBL" id="JXSL01000009">
    <property type="protein sequence ID" value="KIM00563.1"/>
    <property type="molecule type" value="Genomic_DNA"/>
</dbReference>
<reference evidence="1 2" key="1">
    <citation type="submission" date="2015-01" db="EMBL/GenBank/DDBJ databases">
        <title>Genome Sequence of Magnetospirillum magnetotacticum Strain MS-1.</title>
        <authorList>
            <person name="Marinov G.K."/>
            <person name="Smalley M.D."/>
            <person name="DeSalvo G."/>
        </authorList>
    </citation>
    <scope>NUCLEOTIDE SEQUENCE [LARGE SCALE GENOMIC DNA]</scope>
    <source>
        <strain evidence="1 2">MS-1</strain>
    </source>
</reference>
<evidence type="ECO:0000313" key="2">
    <source>
        <dbReference type="Proteomes" id="UP000031971"/>
    </source>
</evidence>
<dbReference type="Proteomes" id="UP000031971">
    <property type="component" value="Unassembled WGS sequence"/>
</dbReference>
<proteinExistence type="predicted"/>
<name>A0A0C2UGA5_PARME</name>
<sequence length="77" mass="8247">MSENDPVECVGPFLVVRDVDGVRHAIRDTCIAGLREAGAGEDGTLIVTRQGTVSVPSGFGEVLQQLGRMGRHPFRRG</sequence>
<evidence type="ECO:0000313" key="1">
    <source>
        <dbReference type="EMBL" id="KIM00563.1"/>
    </source>
</evidence>
<comment type="caution">
    <text evidence="1">The sequence shown here is derived from an EMBL/GenBank/DDBJ whole genome shotgun (WGS) entry which is preliminary data.</text>
</comment>